<comment type="similarity">
    <text evidence="1">Belongs to the glycosyl hydrolase 57 family.</text>
</comment>
<name>A0A0G0LZS4_9BACT</name>
<dbReference type="CDD" id="cd10795">
    <property type="entry name" value="GH57N_MJA1_like"/>
    <property type="match status" value="1"/>
</dbReference>
<proteinExistence type="inferred from homology"/>
<evidence type="ECO:0000313" key="4">
    <source>
        <dbReference type="EMBL" id="KKQ97433.1"/>
    </source>
</evidence>
<dbReference type="Pfam" id="PF03065">
    <property type="entry name" value="Glyco_hydro_57"/>
    <property type="match status" value="1"/>
</dbReference>
<accession>A0A0G0LZS4</accession>
<dbReference type="PANTHER" id="PTHR36306:SF1">
    <property type="entry name" value="ALPHA-AMYLASE-RELATED"/>
    <property type="match status" value="1"/>
</dbReference>
<gene>
    <name evidence="4" type="ORF">UT23_C0012G0043</name>
</gene>
<dbReference type="SUPFAM" id="SSF88713">
    <property type="entry name" value="Glycoside hydrolase/deacetylase"/>
    <property type="match status" value="1"/>
</dbReference>
<dbReference type="PATRIC" id="fig|1618549.4.peg.1011"/>
<organism evidence="4 5">
    <name type="scientific">Candidatus Woesebacteria bacterium GW2011_GWA1_39_12</name>
    <dbReference type="NCBI Taxonomy" id="1618549"/>
    <lineage>
        <taxon>Bacteria</taxon>
        <taxon>Candidatus Woeseibacteriota</taxon>
    </lineage>
</organism>
<dbReference type="GO" id="GO:0005975">
    <property type="term" value="P:carbohydrate metabolic process"/>
    <property type="evidence" value="ECO:0007669"/>
    <property type="project" value="InterPro"/>
</dbReference>
<dbReference type="Gene3D" id="3.20.110.20">
    <property type="match status" value="1"/>
</dbReference>
<dbReference type="PANTHER" id="PTHR36306">
    <property type="entry name" value="ALPHA-AMYLASE-RELATED-RELATED"/>
    <property type="match status" value="1"/>
</dbReference>
<reference evidence="4 5" key="1">
    <citation type="journal article" date="2015" name="Nature">
        <title>rRNA introns, odd ribosomes, and small enigmatic genomes across a large radiation of phyla.</title>
        <authorList>
            <person name="Brown C.T."/>
            <person name="Hug L.A."/>
            <person name="Thomas B.C."/>
            <person name="Sharon I."/>
            <person name="Castelle C.J."/>
            <person name="Singh A."/>
            <person name="Wilkins M.J."/>
            <person name="Williams K.H."/>
            <person name="Banfield J.F."/>
        </authorList>
    </citation>
    <scope>NUCLEOTIDE SEQUENCE [LARGE SCALE GENOMIC DNA]</scope>
</reference>
<dbReference type="InterPro" id="IPR011330">
    <property type="entry name" value="Glyco_hydro/deAcase_b/a-brl"/>
</dbReference>
<evidence type="ECO:0000256" key="1">
    <source>
        <dbReference type="ARBA" id="ARBA00006821"/>
    </source>
</evidence>
<dbReference type="Proteomes" id="UP000034325">
    <property type="component" value="Unassembled WGS sequence"/>
</dbReference>
<dbReference type="InterPro" id="IPR052046">
    <property type="entry name" value="GH57_Enzymes"/>
</dbReference>
<keyword evidence="4" id="KW-0378">Hydrolase</keyword>
<comment type="caution">
    <text evidence="4">The sequence shown here is derived from an EMBL/GenBank/DDBJ whole genome shotgun (WGS) entry which is preliminary data.</text>
</comment>
<protein>
    <submittedName>
        <fullName evidence="4">Glycosyl hydrolase, family 57</fullName>
    </submittedName>
</protein>
<sequence>MPSICLYFQVHQPLRVKRYRVFDVGLDHEYFNDNSDTNLNNNKILSKVSEKSYLPANELLLGLLKKYPQFKISFSFSGVILEQFEKNHKKVLNSFKKLVDSGRVEILSETYYHSLAFFYSTLEFESQVKFHKEKIMEIFGITPSVFRNTELAYTNELAKWADKAGYKAILAEGWDSFLGWRSPNFVYKPKGAKKIKLLLKNYKLSDDLAFRFSEKTWKEWPLTSEKFGKWVSDINGNGQVVNLFMDYETFGEHQWAETGIFDFLEELPKEILKHPDNDFITPSDAVKKYPVMDEIDVPYIVTWADTERDLSAWVGNSIQKSAIKLIYSLENNVLETNDKRLIDDWRKLQTSDHFYYMCTKWFSDGDVHKYFNPYESPYDAFISFMNAATDLKIRIKHAKTRSRGRNVPKITNDKLQMSSQTKYLNE</sequence>
<evidence type="ECO:0000256" key="2">
    <source>
        <dbReference type="ARBA" id="ARBA00023277"/>
    </source>
</evidence>
<dbReference type="InterPro" id="IPR004300">
    <property type="entry name" value="Glyco_hydro_57_N"/>
</dbReference>
<dbReference type="AlphaFoldDB" id="A0A0G0LZS4"/>
<dbReference type="GO" id="GO:0016787">
    <property type="term" value="F:hydrolase activity"/>
    <property type="evidence" value="ECO:0007669"/>
    <property type="project" value="UniProtKB-KW"/>
</dbReference>
<keyword evidence="2" id="KW-0119">Carbohydrate metabolism</keyword>
<evidence type="ECO:0000313" key="5">
    <source>
        <dbReference type="Proteomes" id="UP000034325"/>
    </source>
</evidence>
<evidence type="ECO:0000259" key="3">
    <source>
        <dbReference type="Pfam" id="PF03065"/>
    </source>
</evidence>
<dbReference type="EMBL" id="LBWA01000012">
    <property type="protein sequence ID" value="KKQ97433.1"/>
    <property type="molecule type" value="Genomic_DNA"/>
</dbReference>
<feature type="domain" description="Glycoside hydrolase family 57 N-terminal" evidence="3">
    <location>
        <begin position="6"/>
        <end position="298"/>
    </location>
</feature>